<sequence length="318" mass="35993">MPQVEGRALGYEQRSVLIATLRSINDDRLTDRANVLLMARDDSDDDVDSPAPIYHSYLDSDPESVRTMTNFGPAEFERLWTLMCDHVTMNWNTGRVNKCSYTAKDVLFMLLTVQKNCGTWDIVAAVFRVKPPSFQKVAAKFAWVVSPFLYERLVTSALDKFPMKKMVLSGQVFSKYPYARYASDVTFEQSDMPSGRMQERTLYYSKKHHLHGYSVEAEADAKIEGGDQLIAQYPSRWAILADKGYQDLAHDFRAITPHKRAPLQQLTLEQVATNERIAHDRVVVENYFGVCAHCGQSVPTSTDGMSTATTSTSKHVWP</sequence>
<evidence type="ECO:0000259" key="3">
    <source>
        <dbReference type="Pfam" id="PF13359"/>
    </source>
</evidence>
<dbReference type="OrthoDB" id="91934at2759"/>
<dbReference type="AlphaFoldDB" id="A0A9W7D9N3"/>
<feature type="domain" description="DDE Tnp4" evidence="3">
    <location>
        <begin position="236"/>
        <end position="290"/>
    </location>
</feature>
<evidence type="ECO:0000256" key="2">
    <source>
        <dbReference type="ARBA" id="ARBA00022723"/>
    </source>
</evidence>
<dbReference type="GO" id="GO:0046872">
    <property type="term" value="F:metal ion binding"/>
    <property type="evidence" value="ECO:0007669"/>
    <property type="project" value="UniProtKB-KW"/>
</dbReference>
<accession>A0A9W7D9N3</accession>
<dbReference type="InterPro" id="IPR027806">
    <property type="entry name" value="HARBI1_dom"/>
</dbReference>
<evidence type="ECO:0000256" key="1">
    <source>
        <dbReference type="ARBA" id="ARBA00001968"/>
    </source>
</evidence>
<evidence type="ECO:0000313" key="5">
    <source>
        <dbReference type="Proteomes" id="UP001165121"/>
    </source>
</evidence>
<proteinExistence type="predicted"/>
<gene>
    <name evidence="4" type="ORF">Pfra01_002831000</name>
</gene>
<dbReference type="EMBL" id="BSXT01008763">
    <property type="protein sequence ID" value="GMF66802.1"/>
    <property type="molecule type" value="Genomic_DNA"/>
</dbReference>
<dbReference type="Proteomes" id="UP001165121">
    <property type="component" value="Unassembled WGS sequence"/>
</dbReference>
<organism evidence="4 5">
    <name type="scientific">Phytophthora fragariaefolia</name>
    <dbReference type="NCBI Taxonomy" id="1490495"/>
    <lineage>
        <taxon>Eukaryota</taxon>
        <taxon>Sar</taxon>
        <taxon>Stramenopiles</taxon>
        <taxon>Oomycota</taxon>
        <taxon>Peronosporomycetes</taxon>
        <taxon>Peronosporales</taxon>
        <taxon>Peronosporaceae</taxon>
        <taxon>Phytophthora</taxon>
    </lineage>
</organism>
<keyword evidence="5" id="KW-1185">Reference proteome</keyword>
<dbReference type="Pfam" id="PF13359">
    <property type="entry name" value="DDE_Tnp_4"/>
    <property type="match status" value="1"/>
</dbReference>
<protein>
    <submittedName>
        <fullName evidence="4">Unnamed protein product</fullName>
    </submittedName>
</protein>
<reference evidence="4" key="1">
    <citation type="submission" date="2023-04" db="EMBL/GenBank/DDBJ databases">
        <title>Phytophthora fragariaefolia NBRC 109709.</title>
        <authorList>
            <person name="Ichikawa N."/>
            <person name="Sato H."/>
            <person name="Tonouchi N."/>
        </authorList>
    </citation>
    <scope>NUCLEOTIDE SEQUENCE</scope>
    <source>
        <strain evidence="4">NBRC 109709</strain>
    </source>
</reference>
<evidence type="ECO:0000313" key="4">
    <source>
        <dbReference type="EMBL" id="GMF66802.1"/>
    </source>
</evidence>
<keyword evidence="2" id="KW-0479">Metal-binding</keyword>
<name>A0A9W7D9N3_9STRA</name>
<comment type="cofactor">
    <cofactor evidence="1">
        <name>a divalent metal cation</name>
        <dbReference type="ChEBI" id="CHEBI:60240"/>
    </cofactor>
</comment>
<comment type="caution">
    <text evidence="4">The sequence shown here is derived from an EMBL/GenBank/DDBJ whole genome shotgun (WGS) entry which is preliminary data.</text>
</comment>